<dbReference type="RefSeq" id="WP_266349766.1">
    <property type="nucleotide sequence ID" value="NZ_JAPKNG010000004.1"/>
</dbReference>
<reference evidence="1 2" key="1">
    <citation type="submission" date="2023-07" db="EMBL/GenBank/DDBJ databases">
        <title>Genomic Encyclopedia of Type Strains, Phase IV (KMG-IV): sequencing the most valuable type-strain genomes for metagenomic binning, comparative biology and taxonomic classification.</title>
        <authorList>
            <person name="Goeker M."/>
        </authorList>
    </citation>
    <scope>NUCLEOTIDE SEQUENCE [LARGE SCALE GENOMIC DNA]</scope>
    <source>
        <strain evidence="1 2">B6-8</strain>
    </source>
</reference>
<gene>
    <name evidence="1" type="ORF">QO014_003284</name>
</gene>
<proteinExistence type="predicted"/>
<keyword evidence="2" id="KW-1185">Reference proteome</keyword>
<sequence>MTVSEIDCRDMKCPGKETIVLVMEQGRKGWILRLLVPIDQVTQELVDRRARDPAAQVR</sequence>
<dbReference type="EMBL" id="JAUSVO010000004">
    <property type="protein sequence ID" value="MDQ0438889.1"/>
    <property type="molecule type" value="Genomic_DNA"/>
</dbReference>
<accession>A0ABU0H989</accession>
<dbReference type="Proteomes" id="UP001241603">
    <property type="component" value="Unassembled WGS sequence"/>
</dbReference>
<protein>
    <submittedName>
        <fullName evidence="1">Uncharacterized protein</fullName>
    </submittedName>
</protein>
<evidence type="ECO:0000313" key="2">
    <source>
        <dbReference type="Proteomes" id="UP001241603"/>
    </source>
</evidence>
<comment type="caution">
    <text evidence="1">The sequence shown here is derived from an EMBL/GenBank/DDBJ whole genome shotgun (WGS) entry which is preliminary data.</text>
</comment>
<organism evidence="1 2">
    <name type="scientific">Kaistia dalseonensis</name>
    <dbReference type="NCBI Taxonomy" id="410840"/>
    <lineage>
        <taxon>Bacteria</taxon>
        <taxon>Pseudomonadati</taxon>
        <taxon>Pseudomonadota</taxon>
        <taxon>Alphaproteobacteria</taxon>
        <taxon>Hyphomicrobiales</taxon>
        <taxon>Kaistiaceae</taxon>
        <taxon>Kaistia</taxon>
    </lineage>
</organism>
<name>A0ABU0H989_9HYPH</name>
<evidence type="ECO:0000313" key="1">
    <source>
        <dbReference type="EMBL" id="MDQ0438889.1"/>
    </source>
</evidence>